<evidence type="ECO:0000256" key="13">
    <source>
        <dbReference type="PIRNR" id="PIRNR002937"/>
    </source>
</evidence>
<protein>
    <recommendedName>
        <fullName evidence="13">Stage 0 sporulation protein A homolog</fullName>
    </recommendedName>
</protein>
<dbReference type="GO" id="GO:0003700">
    <property type="term" value="F:DNA-binding transcription factor activity"/>
    <property type="evidence" value="ECO:0007669"/>
    <property type="project" value="InterPro"/>
</dbReference>
<reference evidence="17" key="1">
    <citation type="submission" date="2020-06" db="EMBL/GenBank/DDBJ databases">
        <title>Novel chitinolytic bacterium.</title>
        <authorList>
            <person name="Ungkulpasvich U."/>
            <person name="Kosugi A."/>
            <person name="Uke A."/>
        </authorList>
    </citation>
    <scope>NUCLEOTIDE SEQUENCE</scope>
    <source>
        <strain evidence="17">UUS1-1</strain>
    </source>
</reference>
<evidence type="ECO:0000256" key="3">
    <source>
        <dbReference type="ARBA" id="ARBA00022491"/>
    </source>
</evidence>
<evidence type="ECO:0000313" key="18">
    <source>
        <dbReference type="Proteomes" id="UP000657177"/>
    </source>
</evidence>
<feature type="binding site" evidence="14">
    <location>
        <position position="27"/>
    </location>
    <ligand>
        <name>Ca(2+)</name>
        <dbReference type="ChEBI" id="CHEBI:29108"/>
    </ligand>
</feature>
<keyword evidence="6 13" id="KW-0106">Calcium</keyword>
<dbReference type="NCBIfam" id="TIGR02875">
    <property type="entry name" value="spore_0_A"/>
    <property type="match status" value="1"/>
</dbReference>
<dbReference type="InterPro" id="IPR036388">
    <property type="entry name" value="WH-like_DNA-bd_sf"/>
</dbReference>
<comment type="function">
    <text evidence="13">May play the central regulatory role in sporulation. It may be an element of the effector pathway responsible for the activation of sporulation genes in response to nutritional stress. Spo0A may act in concert with spo0H (a sigma factor) to control the expression of some genes that are critical to the sporulation process.</text>
</comment>
<keyword evidence="2 13" id="KW-0963">Cytoplasm</keyword>
<dbReference type="GO" id="GO:0000160">
    <property type="term" value="P:phosphorelay signal transduction system"/>
    <property type="evidence" value="ECO:0007669"/>
    <property type="project" value="UniProtKB-UniRule"/>
</dbReference>
<dbReference type="GO" id="GO:0005737">
    <property type="term" value="C:cytoplasm"/>
    <property type="evidence" value="ECO:0007669"/>
    <property type="project" value="UniProtKB-SubCell"/>
</dbReference>
<dbReference type="Pfam" id="PF08769">
    <property type="entry name" value="Spo0A_C"/>
    <property type="match status" value="1"/>
</dbReference>
<evidence type="ECO:0000256" key="6">
    <source>
        <dbReference type="ARBA" id="ARBA00022837"/>
    </source>
</evidence>
<evidence type="ECO:0000256" key="12">
    <source>
        <dbReference type="ARBA" id="ARBA00023163"/>
    </source>
</evidence>
<dbReference type="InterPro" id="IPR016032">
    <property type="entry name" value="Sig_transdc_resp-reg_C-effctor"/>
</dbReference>
<dbReference type="InterPro" id="IPR014879">
    <property type="entry name" value="Spo0A_C"/>
</dbReference>
<comment type="caution">
    <text evidence="17">The sequence shown here is derived from an EMBL/GenBank/DDBJ whole genome shotgun (WGS) entry which is preliminary data.</text>
</comment>
<dbReference type="Pfam" id="PF00072">
    <property type="entry name" value="Response_reg"/>
    <property type="match status" value="1"/>
</dbReference>
<name>A0A8J6HY87_9FIRM</name>
<evidence type="ECO:0000259" key="16">
    <source>
        <dbReference type="PROSITE" id="PS50110"/>
    </source>
</evidence>
<evidence type="ECO:0000256" key="1">
    <source>
        <dbReference type="ARBA" id="ARBA00004496"/>
    </source>
</evidence>
<comment type="subcellular location">
    <subcellularLocation>
        <location evidence="1 13">Cytoplasm</location>
    </subcellularLocation>
</comment>
<dbReference type="SUPFAM" id="SSF52172">
    <property type="entry name" value="CheY-like"/>
    <property type="match status" value="1"/>
</dbReference>
<evidence type="ECO:0000256" key="10">
    <source>
        <dbReference type="ARBA" id="ARBA00023125"/>
    </source>
</evidence>
<dbReference type="PANTHER" id="PTHR43228">
    <property type="entry name" value="TWO-COMPONENT RESPONSE REGULATOR"/>
    <property type="match status" value="1"/>
</dbReference>
<dbReference type="EMBL" id="JAAKDE010000001">
    <property type="protein sequence ID" value="MBA2132041.1"/>
    <property type="molecule type" value="Genomic_DNA"/>
</dbReference>
<accession>A0A8J6HY87</accession>
<evidence type="ECO:0000256" key="8">
    <source>
        <dbReference type="ARBA" id="ARBA00023012"/>
    </source>
</evidence>
<comment type="cofactor">
    <cofactor evidence="13 14">
        <name>Ca(2+)</name>
        <dbReference type="ChEBI" id="CHEBI:29108"/>
    </cofactor>
    <text evidence="13 14">Binds 1 Ca(2+) ion per subunit.</text>
</comment>
<dbReference type="PIRSF" id="PIRSF002937">
    <property type="entry name" value="Res_reg_Spo0A"/>
    <property type="match status" value="1"/>
</dbReference>
<dbReference type="PROSITE" id="PS50110">
    <property type="entry name" value="RESPONSE_REGULATORY"/>
    <property type="match status" value="1"/>
</dbReference>
<sequence>MVKVCRKELERGGVCLAEERIRVVLADNNRELCKVLAEHIGIQDDMELVGIAYDGLQAIELIQAQKPDVLILDITMPYLDGIGVMERLAEMSDAPQVIVLTAFEQESMVQRLIAMGAVYYMVKPFDTLTLLERIRQFGRNQEDFVKENRNFYSPMPTPAKNISRQQLELEVTKVFHEMGVPAHFRGYAYLRDAIIMAIQEEDILGNITKNLYPRIAEKYNSTASGVESAIRHTIEIGWERGNCESFKKMFGTDHYQSDKARFPTAASFIAKVADRIRLQLQITS</sequence>
<feature type="binding site" evidence="14">
    <location>
        <position position="73"/>
    </location>
    <ligand>
        <name>Ca(2+)</name>
        <dbReference type="ChEBI" id="CHEBI:29108"/>
    </ligand>
</feature>
<dbReference type="GO" id="GO:0051606">
    <property type="term" value="P:detection of stimulus"/>
    <property type="evidence" value="ECO:0007669"/>
    <property type="project" value="UniProtKB-UniRule"/>
</dbReference>
<evidence type="ECO:0000256" key="4">
    <source>
        <dbReference type="ARBA" id="ARBA00022553"/>
    </source>
</evidence>
<evidence type="ECO:0000256" key="15">
    <source>
        <dbReference type="PROSITE-ProRule" id="PRU00169"/>
    </source>
</evidence>
<keyword evidence="9 13" id="KW-0805">Transcription regulation</keyword>
<organism evidence="17 18">
    <name type="scientific">Capillibacterium thermochitinicola</name>
    <dbReference type="NCBI Taxonomy" id="2699427"/>
    <lineage>
        <taxon>Bacteria</taxon>
        <taxon>Bacillati</taxon>
        <taxon>Bacillota</taxon>
        <taxon>Capillibacterium</taxon>
    </lineage>
</organism>
<dbReference type="InterPro" id="IPR001789">
    <property type="entry name" value="Sig_transdc_resp-reg_receiver"/>
</dbReference>
<keyword evidence="7 13" id="KW-0749">Sporulation</keyword>
<gene>
    <name evidence="17" type="primary">spo0A</name>
    <name evidence="17" type="ORF">G5B42_00485</name>
</gene>
<evidence type="ECO:0000256" key="9">
    <source>
        <dbReference type="ARBA" id="ARBA00023015"/>
    </source>
</evidence>
<dbReference type="GO" id="GO:0005509">
    <property type="term" value="F:calcium ion binding"/>
    <property type="evidence" value="ECO:0007669"/>
    <property type="project" value="UniProtKB-UniRule"/>
</dbReference>
<keyword evidence="11 13" id="KW-0010">Activator</keyword>
<dbReference type="AlphaFoldDB" id="A0A8J6HY87"/>
<evidence type="ECO:0000256" key="5">
    <source>
        <dbReference type="ARBA" id="ARBA00022723"/>
    </source>
</evidence>
<dbReference type="GO" id="GO:0030435">
    <property type="term" value="P:sporulation resulting in formation of a cellular spore"/>
    <property type="evidence" value="ECO:0007669"/>
    <property type="project" value="UniProtKB-UniRule"/>
</dbReference>
<keyword evidence="8 13" id="KW-0902">Two-component regulatory system</keyword>
<evidence type="ECO:0000256" key="11">
    <source>
        <dbReference type="ARBA" id="ARBA00023159"/>
    </source>
</evidence>
<evidence type="ECO:0000256" key="2">
    <source>
        <dbReference type="ARBA" id="ARBA00022490"/>
    </source>
</evidence>
<dbReference type="PANTHER" id="PTHR43228:SF5">
    <property type="entry name" value="STAGE 0 SPORULATION PROTEIN A"/>
    <property type="match status" value="1"/>
</dbReference>
<dbReference type="SUPFAM" id="SSF46894">
    <property type="entry name" value="C-terminal effector domain of the bipartite response regulators"/>
    <property type="match status" value="1"/>
</dbReference>
<evidence type="ECO:0000256" key="14">
    <source>
        <dbReference type="PIRSR" id="PIRSR002937-1"/>
    </source>
</evidence>
<evidence type="ECO:0000256" key="7">
    <source>
        <dbReference type="ARBA" id="ARBA00022969"/>
    </source>
</evidence>
<dbReference type="InterPro" id="IPR011006">
    <property type="entry name" value="CheY-like_superfamily"/>
</dbReference>
<dbReference type="SMART" id="SM00448">
    <property type="entry name" value="REC"/>
    <property type="match status" value="1"/>
</dbReference>
<dbReference type="InterPro" id="IPR052048">
    <property type="entry name" value="ST_Response_Regulator"/>
</dbReference>
<proteinExistence type="predicted"/>
<feature type="modified residue" description="4-aspartylphosphate" evidence="15">
    <location>
        <position position="73"/>
    </location>
</feature>
<dbReference type="GO" id="GO:0003677">
    <property type="term" value="F:DNA binding"/>
    <property type="evidence" value="ECO:0007669"/>
    <property type="project" value="UniProtKB-KW"/>
</dbReference>
<evidence type="ECO:0000313" key="17">
    <source>
        <dbReference type="EMBL" id="MBA2132041.1"/>
    </source>
</evidence>
<keyword evidence="12 13" id="KW-0804">Transcription</keyword>
<keyword evidence="3 13" id="KW-0678">Repressor</keyword>
<keyword evidence="10 13" id="KW-0238">DNA-binding</keyword>
<dbReference type="GO" id="GO:0042173">
    <property type="term" value="P:regulation of sporulation resulting in formation of a cellular spore"/>
    <property type="evidence" value="ECO:0007669"/>
    <property type="project" value="InterPro"/>
</dbReference>
<dbReference type="Proteomes" id="UP000657177">
    <property type="component" value="Unassembled WGS sequence"/>
</dbReference>
<keyword evidence="5 13" id="KW-0479">Metal-binding</keyword>
<dbReference type="Gene3D" id="1.10.10.10">
    <property type="entry name" value="Winged helix-like DNA-binding domain superfamily/Winged helix DNA-binding domain"/>
    <property type="match status" value="1"/>
</dbReference>
<keyword evidence="18" id="KW-1185">Reference proteome</keyword>
<dbReference type="InterPro" id="IPR012052">
    <property type="entry name" value="Spore_0_A"/>
</dbReference>
<dbReference type="Gene3D" id="3.40.50.2300">
    <property type="match status" value="1"/>
</dbReference>
<keyword evidence="4 15" id="KW-0597">Phosphoprotein</keyword>
<feature type="domain" description="Response regulatory" evidence="16">
    <location>
        <begin position="22"/>
        <end position="138"/>
    </location>
</feature>